<reference evidence="9 10" key="1">
    <citation type="submission" date="2020-08" db="EMBL/GenBank/DDBJ databases">
        <title>Plant Genome Project.</title>
        <authorList>
            <person name="Zhang R.-G."/>
        </authorList>
    </citation>
    <scope>NUCLEOTIDE SEQUENCE [LARGE SCALE GENOMIC DNA]</scope>
    <source>
        <tissue evidence="9">Rhizome</tissue>
    </source>
</reference>
<evidence type="ECO:0000256" key="4">
    <source>
        <dbReference type="ARBA" id="ARBA00023125"/>
    </source>
</evidence>
<evidence type="ECO:0000256" key="5">
    <source>
        <dbReference type="ARBA" id="ARBA00023163"/>
    </source>
</evidence>
<proteinExistence type="predicted"/>
<dbReference type="InterPro" id="IPR015300">
    <property type="entry name" value="DNA-bd_pseudobarrel_sf"/>
</dbReference>
<dbReference type="InterPro" id="IPR029058">
    <property type="entry name" value="AB_hydrolase_fold"/>
</dbReference>
<accession>A0A8J5LSQ2</accession>
<dbReference type="CDD" id="cd10017">
    <property type="entry name" value="B3_DNA"/>
    <property type="match status" value="2"/>
</dbReference>
<dbReference type="GO" id="GO:0009694">
    <property type="term" value="P:jasmonic acid metabolic process"/>
    <property type="evidence" value="ECO:0007669"/>
    <property type="project" value="TreeGrafter"/>
</dbReference>
<evidence type="ECO:0000313" key="9">
    <source>
        <dbReference type="EMBL" id="KAG6537089.1"/>
    </source>
</evidence>
<dbReference type="Pfam" id="PF12697">
    <property type="entry name" value="Abhydrolase_6"/>
    <property type="match status" value="1"/>
</dbReference>
<sequence length="682" mass="77743">MDMLHILVTTRLRSAGHRVTALDLAASGVDERRFADYNQPLVDVLTSLPTRARVLLVVHSLGGLNVALTTDKFPDKVAAGVFVTALQPDTLHPPSYVYCKVTPLRAHRTLLYSIRSIKFCSDPVKLKLDDPTMPFWLDTRSGDEEKGPLSLLFDPKFMSVLYSRYSPEDSTLAVALARPSSLFVKDLSSAPPLSKSGLRLVGEGVRCVCGKDEALPEFSQRWMIENFPVDEVKVMEEADHMPMLSSPEELSQIILEIAECIAKPDNDIQDHGYFRSLFPVKASTAQFLRETRNKKCEEVRNMATGCRNCRMLEEYLYWECLEDTRKSFLQILRDDFSNSLKIPRKFVVHFKQLKEKEQVIKLVAPSDHTWNVKLMRNNLDAFLTDGWNKFVNDHSLENGDCLVFHFTGEATFRVLIFDESGCEKDSAYFIRDNYSPRTQRGRRDESAEVELISNEDTEGSSSRTHYIRDVPNSSSHKPMLATSIKKMLERNKRTAPTNHQMESSIKCRSDDAEEAAAEPMNLEQQKIFVAGLSKKRPYSMSDYSNRRLATAKEKEKALSLAKRLKPTNPAFIAVMRHTNVYKNFFLLLPIKFAAENLPQCDRNVVLLAENDDIWKLNYLWHTNSVRFGGGWKKFAEGNELEVDDVCHFELIDNVNLVFKVSIFRAVPRVMEQEADVSISGRK</sequence>
<evidence type="ECO:0000256" key="7">
    <source>
        <dbReference type="SAM" id="MobiDB-lite"/>
    </source>
</evidence>
<evidence type="ECO:0000256" key="3">
    <source>
        <dbReference type="ARBA" id="ARBA00023015"/>
    </source>
</evidence>
<feature type="domain" description="TF-B3" evidence="8">
    <location>
        <begin position="571"/>
        <end position="666"/>
    </location>
</feature>
<evidence type="ECO:0000259" key="8">
    <source>
        <dbReference type="PROSITE" id="PS50863"/>
    </source>
</evidence>
<dbReference type="AlphaFoldDB" id="A0A8J5LSQ2"/>
<feature type="domain" description="TF-B3" evidence="8">
    <location>
        <begin position="325"/>
        <end position="420"/>
    </location>
</feature>
<dbReference type="InterPro" id="IPR000073">
    <property type="entry name" value="AB_hydrolase_1"/>
</dbReference>
<dbReference type="SMART" id="SM01019">
    <property type="entry name" value="B3"/>
    <property type="match status" value="2"/>
</dbReference>
<organism evidence="9 10">
    <name type="scientific">Zingiber officinale</name>
    <name type="common">Ginger</name>
    <name type="synonym">Amomum zingiber</name>
    <dbReference type="NCBI Taxonomy" id="94328"/>
    <lineage>
        <taxon>Eukaryota</taxon>
        <taxon>Viridiplantae</taxon>
        <taxon>Streptophyta</taxon>
        <taxon>Embryophyta</taxon>
        <taxon>Tracheophyta</taxon>
        <taxon>Spermatophyta</taxon>
        <taxon>Magnoliopsida</taxon>
        <taxon>Liliopsida</taxon>
        <taxon>Zingiberales</taxon>
        <taxon>Zingiberaceae</taxon>
        <taxon>Zingiber</taxon>
    </lineage>
</organism>
<evidence type="ECO:0000256" key="1">
    <source>
        <dbReference type="ARBA" id="ARBA00004123"/>
    </source>
</evidence>
<comment type="caution">
    <text evidence="9">The sequence shown here is derived from an EMBL/GenBank/DDBJ whole genome shotgun (WGS) entry which is preliminary data.</text>
</comment>
<dbReference type="Proteomes" id="UP000734854">
    <property type="component" value="Unassembled WGS sequence"/>
</dbReference>
<evidence type="ECO:0000256" key="2">
    <source>
        <dbReference type="ARBA" id="ARBA00022801"/>
    </source>
</evidence>
<evidence type="ECO:0000313" key="10">
    <source>
        <dbReference type="Proteomes" id="UP000734854"/>
    </source>
</evidence>
<dbReference type="Gene3D" id="2.40.330.10">
    <property type="entry name" value="DNA-binding pseudobarrel domain"/>
    <property type="match status" value="2"/>
</dbReference>
<dbReference type="GO" id="GO:0080032">
    <property type="term" value="F:methyl jasmonate esterase activity"/>
    <property type="evidence" value="ECO:0007669"/>
    <property type="project" value="TreeGrafter"/>
</dbReference>
<dbReference type="InterPro" id="IPR003340">
    <property type="entry name" value="B3_DNA-bd"/>
</dbReference>
<dbReference type="PROSITE" id="PS50863">
    <property type="entry name" value="B3"/>
    <property type="match status" value="2"/>
</dbReference>
<dbReference type="PANTHER" id="PTHR10992">
    <property type="entry name" value="METHYLESTERASE FAMILY MEMBER"/>
    <property type="match status" value="1"/>
</dbReference>
<keyword evidence="3" id="KW-0805">Transcription regulation</keyword>
<dbReference type="InterPro" id="IPR045889">
    <property type="entry name" value="MES/HNL"/>
</dbReference>
<name>A0A8J5LSQ2_ZINOF</name>
<dbReference type="Gene3D" id="3.40.50.1820">
    <property type="entry name" value="alpha/beta hydrolase"/>
    <property type="match status" value="1"/>
</dbReference>
<dbReference type="EMBL" id="JACMSC010000001">
    <property type="protein sequence ID" value="KAG6537089.1"/>
    <property type="molecule type" value="Genomic_DNA"/>
</dbReference>
<dbReference type="GO" id="GO:0080031">
    <property type="term" value="F:methyl salicylate esterase activity"/>
    <property type="evidence" value="ECO:0007669"/>
    <property type="project" value="TreeGrafter"/>
</dbReference>
<keyword evidence="2" id="KW-0378">Hydrolase</keyword>
<dbReference type="GO" id="GO:0080030">
    <property type="term" value="F:methyl indole-3-acetate esterase activity"/>
    <property type="evidence" value="ECO:0007669"/>
    <property type="project" value="TreeGrafter"/>
</dbReference>
<keyword evidence="5" id="KW-0804">Transcription</keyword>
<dbReference type="PANTHER" id="PTHR10992:SF1083">
    <property type="entry name" value="METHYLESTERASE 1"/>
    <property type="match status" value="1"/>
</dbReference>
<evidence type="ECO:0000256" key="6">
    <source>
        <dbReference type="ARBA" id="ARBA00023242"/>
    </source>
</evidence>
<dbReference type="SUPFAM" id="SSF101936">
    <property type="entry name" value="DNA-binding pseudobarrel domain"/>
    <property type="match status" value="2"/>
</dbReference>
<dbReference type="GO" id="GO:0005634">
    <property type="term" value="C:nucleus"/>
    <property type="evidence" value="ECO:0007669"/>
    <property type="project" value="UniProtKB-SubCell"/>
</dbReference>
<dbReference type="GO" id="GO:0009696">
    <property type="term" value="P:salicylic acid metabolic process"/>
    <property type="evidence" value="ECO:0007669"/>
    <property type="project" value="TreeGrafter"/>
</dbReference>
<dbReference type="Pfam" id="PF02362">
    <property type="entry name" value="B3"/>
    <property type="match status" value="2"/>
</dbReference>
<feature type="region of interest" description="Disordered" evidence="7">
    <location>
        <begin position="437"/>
        <end position="478"/>
    </location>
</feature>
<gene>
    <name evidence="9" type="ORF">ZIOFF_002170</name>
</gene>
<dbReference type="SUPFAM" id="SSF53474">
    <property type="entry name" value="alpha/beta-Hydrolases"/>
    <property type="match status" value="1"/>
</dbReference>
<keyword evidence="6" id="KW-0539">Nucleus</keyword>
<protein>
    <recommendedName>
        <fullName evidence="8">TF-B3 domain-containing protein</fullName>
    </recommendedName>
</protein>
<comment type="subcellular location">
    <subcellularLocation>
        <location evidence="1">Nucleus</location>
    </subcellularLocation>
</comment>
<dbReference type="GO" id="GO:0003677">
    <property type="term" value="F:DNA binding"/>
    <property type="evidence" value="ECO:0007669"/>
    <property type="project" value="UniProtKB-KW"/>
</dbReference>
<keyword evidence="4" id="KW-0238">DNA-binding</keyword>
<keyword evidence="10" id="KW-1185">Reference proteome</keyword>